<dbReference type="Pfam" id="PF18863">
    <property type="entry name" value="AbiJ_NTD4"/>
    <property type="match status" value="1"/>
</dbReference>
<evidence type="ECO:0000313" key="3">
    <source>
        <dbReference type="EMBL" id="VFK30624.1"/>
    </source>
</evidence>
<protein>
    <recommendedName>
        <fullName evidence="1">HEPN AbiJ-N-terminal domain-containing protein</fullName>
    </recommendedName>
</protein>
<proteinExistence type="predicted"/>
<dbReference type="InterPro" id="IPR049503">
    <property type="entry name" value="AbiJ_NTD4"/>
</dbReference>
<dbReference type="EMBL" id="CAADFP010000116">
    <property type="protein sequence ID" value="VFK30624.1"/>
    <property type="molecule type" value="Genomic_DNA"/>
</dbReference>
<accession>A0A450WT43</accession>
<gene>
    <name evidence="2" type="ORF">BECKLPF1236A_GA0070988_102515</name>
    <name evidence="3" type="ORF">BECKLPF1236C_GA0070990_101165</name>
</gene>
<dbReference type="AlphaFoldDB" id="A0A450WT43"/>
<name>A0A450WT43_9GAMM</name>
<evidence type="ECO:0000313" key="2">
    <source>
        <dbReference type="EMBL" id="VFK20174.1"/>
    </source>
</evidence>
<sequence length="280" mass="31936">MPLFSQRKGYTLLKKTLQRELVDEELRNRLWSALQIFVWDLANSRVVDLLLKRFWLHFFKWPLDTRPKFKFSYHSEESAYGTLRRFFFDAKWYEVYDFIEFVLKNIPAEYSKNLKKFCNHLLEEENAAYRIVDNQVVEITNEIEIEAVEEALSTRLPAITAHTKRAIELLSDKKTPDYRNSIKESISAVEACCEYVTGDTKATLGQALKKIKGAVAIHPALEKGFSAIYGFTSDSGGIRHALMDGDAAPSYADAKFMLVACSGFVGFLLTKASETGMKIG</sequence>
<evidence type="ECO:0000259" key="1">
    <source>
        <dbReference type="Pfam" id="PF18863"/>
    </source>
</evidence>
<reference evidence="2" key="1">
    <citation type="submission" date="2019-02" db="EMBL/GenBank/DDBJ databases">
        <authorList>
            <person name="Gruber-Vodicka R. H."/>
            <person name="Seah K. B. B."/>
        </authorList>
    </citation>
    <scope>NUCLEOTIDE SEQUENCE</scope>
    <source>
        <strain evidence="2">BECK_S312</strain>
        <strain evidence="3">BECK_S426</strain>
    </source>
</reference>
<dbReference type="EMBL" id="CAADFM010000251">
    <property type="protein sequence ID" value="VFK20174.1"/>
    <property type="molecule type" value="Genomic_DNA"/>
</dbReference>
<feature type="domain" description="HEPN AbiJ-N-terminal" evidence="1">
    <location>
        <begin position="3"/>
        <end position="153"/>
    </location>
</feature>
<organism evidence="2">
    <name type="scientific">Candidatus Kentrum sp. LPFa</name>
    <dbReference type="NCBI Taxonomy" id="2126335"/>
    <lineage>
        <taxon>Bacteria</taxon>
        <taxon>Pseudomonadati</taxon>
        <taxon>Pseudomonadota</taxon>
        <taxon>Gammaproteobacteria</taxon>
        <taxon>Candidatus Kentrum</taxon>
    </lineage>
</organism>